<evidence type="ECO:0000313" key="2">
    <source>
        <dbReference type="Proteomes" id="UP001252875"/>
    </source>
</evidence>
<comment type="caution">
    <text evidence="1">The sequence shown here is derived from an EMBL/GenBank/DDBJ whole genome shotgun (WGS) entry which is preliminary data.</text>
</comment>
<accession>A0ABU3EUL6</accession>
<dbReference type="Proteomes" id="UP001252875">
    <property type="component" value="Unassembled WGS sequence"/>
</dbReference>
<evidence type="ECO:0000313" key="1">
    <source>
        <dbReference type="EMBL" id="MDT2598572.1"/>
    </source>
</evidence>
<proteinExistence type="predicted"/>
<name>A0ABU3EUL6_9ENTE</name>
<reference evidence="1 2" key="1">
    <citation type="submission" date="2023-03" db="EMBL/GenBank/DDBJ databases">
        <authorList>
            <person name="Shen W."/>
            <person name="Cai J."/>
        </authorList>
    </citation>
    <scope>NUCLEOTIDE SEQUENCE [LARGE SCALE GENOMIC DNA]</scope>
    <source>
        <strain evidence="1 2">D6-4</strain>
    </source>
</reference>
<organism evidence="1 2">
    <name type="scientific">Enterococcus hulanensis</name>
    <dbReference type="NCBI Taxonomy" id="2559929"/>
    <lineage>
        <taxon>Bacteria</taxon>
        <taxon>Bacillati</taxon>
        <taxon>Bacillota</taxon>
        <taxon>Bacilli</taxon>
        <taxon>Lactobacillales</taxon>
        <taxon>Enterococcaceae</taxon>
        <taxon>Enterococcus</taxon>
    </lineage>
</organism>
<protein>
    <submittedName>
        <fullName evidence="1">Uncharacterized protein</fullName>
    </submittedName>
</protein>
<keyword evidence="2" id="KW-1185">Reference proteome</keyword>
<dbReference type="EMBL" id="JARPYI010000001">
    <property type="protein sequence ID" value="MDT2598572.1"/>
    <property type="molecule type" value="Genomic_DNA"/>
</dbReference>
<sequence length="124" mass="14917">MVYLWTLDCESYLSNLADEKHLPPFGSFETEKNLHFISIYKNLSSQAEQLIQSASSGNFLYEIHKLIDIDMRLYYLLLLMIYNDGLRTEEEMLRELERNYKLEYLSDSEHFYPFSDYRLIVEHI</sequence>
<dbReference type="RefSeq" id="WP_221674070.1">
    <property type="nucleotide sequence ID" value="NZ_JARPYF010000001.1"/>
</dbReference>
<gene>
    <name evidence="1" type="ORF">P7D85_02225</name>
</gene>